<evidence type="ECO:0000313" key="4">
    <source>
        <dbReference type="Proteomes" id="UP001556196"/>
    </source>
</evidence>
<dbReference type="InterPro" id="IPR007543">
    <property type="entry name" value="LptD_C"/>
</dbReference>
<dbReference type="InterPro" id="IPR020889">
    <property type="entry name" value="LipoPS_assembly_LptD"/>
</dbReference>
<organism evidence="3 4">
    <name type="scientific">Mesorhizobium marinum</name>
    <dbReference type="NCBI Taxonomy" id="3228790"/>
    <lineage>
        <taxon>Bacteria</taxon>
        <taxon>Pseudomonadati</taxon>
        <taxon>Pseudomonadota</taxon>
        <taxon>Alphaproteobacteria</taxon>
        <taxon>Hyphomicrobiales</taxon>
        <taxon>Phyllobacteriaceae</taxon>
        <taxon>Mesorhizobium</taxon>
    </lineage>
</organism>
<reference evidence="3 4" key="1">
    <citation type="submission" date="2024-06" db="EMBL/GenBank/DDBJ databases">
        <authorList>
            <person name="Tuo L."/>
        </authorList>
    </citation>
    <scope>NUCLEOTIDE SEQUENCE [LARGE SCALE GENOMIC DNA]</scope>
    <source>
        <strain evidence="3 4">ZMM04-5</strain>
    </source>
</reference>
<comment type="subcellular location">
    <subcellularLocation>
        <location evidence="1">Cell outer membrane</location>
    </subcellularLocation>
</comment>
<dbReference type="InterPro" id="IPR050218">
    <property type="entry name" value="LptD"/>
</dbReference>
<dbReference type="Pfam" id="PF04453">
    <property type="entry name" value="LptD"/>
    <property type="match status" value="1"/>
</dbReference>
<comment type="caution">
    <text evidence="3">The sequence shown here is derived from an EMBL/GenBank/DDBJ whole genome shotgun (WGS) entry which is preliminary data.</text>
</comment>
<proteinExistence type="inferred from homology"/>
<comment type="caution">
    <text evidence="1">Lacks conserved residue(s) required for the propagation of feature annotation.</text>
</comment>
<keyword evidence="1" id="KW-0472">Membrane</keyword>
<name>A0ABV3R2N0_9HYPH</name>
<dbReference type="PANTHER" id="PTHR30189:SF1">
    <property type="entry name" value="LPS-ASSEMBLY PROTEIN LPTD"/>
    <property type="match status" value="1"/>
</dbReference>
<evidence type="ECO:0000259" key="2">
    <source>
        <dbReference type="Pfam" id="PF04453"/>
    </source>
</evidence>
<evidence type="ECO:0000256" key="1">
    <source>
        <dbReference type="HAMAP-Rule" id="MF_01411"/>
    </source>
</evidence>
<evidence type="ECO:0000313" key="3">
    <source>
        <dbReference type="EMBL" id="MEW9807508.1"/>
    </source>
</evidence>
<dbReference type="Proteomes" id="UP001556196">
    <property type="component" value="Unassembled WGS sequence"/>
</dbReference>
<gene>
    <name evidence="1" type="primary">lptD</name>
    <name evidence="3" type="ORF">ABUE31_16070</name>
</gene>
<dbReference type="PANTHER" id="PTHR30189">
    <property type="entry name" value="LPS-ASSEMBLY PROTEIN"/>
    <property type="match status" value="1"/>
</dbReference>
<dbReference type="RefSeq" id="WP_367725032.1">
    <property type="nucleotide sequence ID" value="NZ_JBFOCH010000036.1"/>
</dbReference>
<dbReference type="EMBL" id="JBFOCI010000005">
    <property type="protein sequence ID" value="MEW9807508.1"/>
    <property type="molecule type" value="Genomic_DNA"/>
</dbReference>
<dbReference type="HAMAP" id="MF_01411">
    <property type="entry name" value="LPS_assembly_LptD"/>
    <property type="match status" value="1"/>
</dbReference>
<keyword evidence="1" id="KW-0732">Signal</keyword>
<dbReference type="Gene3D" id="2.60.450.10">
    <property type="entry name" value="Lipopolysaccharide (LPS) transport protein A like domain"/>
    <property type="match status" value="1"/>
</dbReference>
<accession>A0ABV3R2N0</accession>
<comment type="similarity">
    <text evidence="1">Belongs to the LptD family.</text>
</comment>
<keyword evidence="1" id="KW-0998">Cell outer membrane</keyword>
<keyword evidence="4" id="KW-1185">Reference proteome</keyword>
<comment type="function">
    <text evidence="1">Involved in the assembly of lipopolysaccharide (LPS) at the surface of the outer membrane.</text>
</comment>
<sequence>MLLEADTLIYDNNDDSVTAAGGVRIDYGGHKLVANQVTYNRNSRRLVASGNVEVVNPDGTKIYSDTIDVTDDFGDGFVNALRVETVDETYFAAESGERRGGFLTTFNNGVYTACKPCEDRPDKAPPWRIKAKKIIWNSNAKTVRFEEPAFEFFGLPFRLPSSFEMADPTVKRKSGFLIPGLSFTSDLGVGVSVPYYFALSPTYDLTATVTGYTEQGFLGQAEWRQRFNNGEYSVTLAAINQLNPDKFDHNTVDSGPDGDPNELRAMMGTSGRFAINSRWDFGWDVMTQTDKNFSRTYDIGEYGNFVYRSEVFLTGLDDRNYFDLRGMHFDVQEKTLNSDPDSRDQEQPWVLPSFDYSFTPDESIFGGELNLDLNARVIVRDKLDVTYSETWPNVEDVNGIENSSSRLTAEAEWKRSFVSDGGLVMTPLLAFQADTTSVDYSPDSIAAINSMAANPDIGVMADIRNAYHRLLATAGLEFRFPLLFASPGSSHVIEPMAQVFARNDEPYAEKLGMPNEDAQSFVFDANSLFERDKFAGYDRVEGGTRANVGFRYSGSFGDGWTANGIVGQSYHLAGENSFASPDLANVGANSGLETDTSDFVGLIGFATPSGILASASARLDEETLELRRGELKAGYSTDVFAVSAKYSFIQAQELYGFDEDRRELSFGASTRVHEYWRVFGSGTYDFETNIMVKSSLGFAYDDDCFTYLMTYSQNRDRDDGDTTQTVGFNISFRTLGDFGSATSKISDL</sequence>
<feature type="domain" description="LptD C-terminal" evidence="2">
    <location>
        <begin position="264"/>
        <end position="654"/>
    </location>
</feature>
<protein>
    <recommendedName>
        <fullName evidence="1">LPS-assembly protein LptD</fullName>
    </recommendedName>
</protein>
<comment type="subunit">
    <text evidence="1">Component of the lipopolysaccharide transport and assembly complex.</text>
</comment>